<feature type="repeat" description="PPR" evidence="3">
    <location>
        <begin position="211"/>
        <end position="245"/>
    </location>
</feature>
<dbReference type="InterPro" id="IPR011990">
    <property type="entry name" value="TPR-like_helical_dom_sf"/>
</dbReference>
<feature type="region of interest" description="Disordered" evidence="4">
    <location>
        <begin position="388"/>
        <end position="414"/>
    </location>
</feature>
<evidence type="ECO:0000313" key="6">
    <source>
        <dbReference type="EMBL" id="KAK3275299.1"/>
    </source>
</evidence>
<feature type="compositionally biased region" description="Basic and acidic residues" evidence="4">
    <location>
        <begin position="26"/>
        <end position="37"/>
    </location>
</feature>
<dbReference type="InterPro" id="IPR033443">
    <property type="entry name" value="PROP1-like_PPR_dom"/>
</dbReference>
<proteinExistence type="inferred from homology"/>
<dbReference type="Pfam" id="PF17177">
    <property type="entry name" value="PPR_long"/>
    <property type="match status" value="1"/>
</dbReference>
<dbReference type="NCBIfam" id="TIGR00756">
    <property type="entry name" value="PPR"/>
    <property type="match status" value="1"/>
</dbReference>
<dbReference type="Gene3D" id="1.25.40.10">
    <property type="entry name" value="Tetratricopeptide repeat domain"/>
    <property type="match status" value="2"/>
</dbReference>
<dbReference type="Pfam" id="PF01535">
    <property type="entry name" value="PPR"/>
    <property type="match status" value="1"/>
</dbReference>
<feature type="repeat" description="PPR" evidence="3">
    <location>
        <begin position="176"/>
        <end position="210"/>
    </location>
</feature>
<dbReference type="AlphaFoldDB" id="A0AAE0L851"/>
<dbReference type="EMBL" id="LGRX02007304">
    <property type="protein sequence ID" value="KAK3275299.1"/>
    <property type="molecule type" value="Genomic_DNA"/>
</dbReference>
<dbReference type="PANTHER" id="PTHR47447:SF17">
    <property type="entry name" value="OS12G0638900 PROTEIN"/>
    <property type="match status" value="1"/>
</dbReference>
<feature type="repeat" description="PPR" evidence="3">
    <location>
        <begin position="246"/>
        <end position="280"/>
    </location>
</feature>
<dbReference type="PROSITE" id="PS51375">
    <property type="entry name" value="PPR"/>
    <property type="match status" value="4"/>
</dbReference>
<dbReference type="InterPro" id="IPR002885">
    <property type="entry name" value="PPR_rpt"/>
</dbReference>
<dbReference type="SUPFAM" id="SSF81901">
    <property type="entry name" value="HCP-like"/>
    <property type="match status" value="1"/>
</dbReference>
<name>A0AAE0L851_9CHLO</name>
<evidence type="ECO:0000313" key="7">
    <source>
        <dbReference type="Proteomes" id="UP001190700"/>
    </source>
</evidence>
<keyword evidence="7" id="KW-1185">Reference proteome</keyword>
<accession>A0AAE0L851</accession>
<feature type="repeat" description="PPR" evidence="3">
    <location>
        <begin position="281"/>
        <end position="315"/>
    </location>
</feature>
<protein>
    <recommendedName>
        <fullName evidence="5">PROP1-like PPR domain-containing protein</fullName>
    </recommendedName>
</protein>
<gene>
    <name evidence="6" type="ORF">CYMTET_16562</name>
</gene>
<evidence type="ECO:0000259" key="5">
    <source>
        <dbReference type="Pfam" id="PF17177"/>
    </source>
</evidence>
<feature type="domain" description="PROP1-like PPR" evidence="5">
    <location>
        <begin position="148"/>
        <end position="302"/>
    </location>
</feature>
<feature type="region of interest" description="Disordered" evidence="4">
    <location>
        <begin position="1"/>
        <end position="46"/>
    </location>
</feature>
<evidence type="ECO:0000256" key="1">
    <source>
        <dbReference type="ARBA" id="ARBA00007626"/>
    </source>
</evidence>
<keyword evidence="2" id="KW-0677">Repeat</keyword>
<evidence type="ECO:0000256" key="4">
    <source>
        <dbReference type="SAM" id="MobiDB-lite"/>
    </source>
</evidence>
<evidence type="ECO:0000256" key="3">
    <source>
        <dbReference type="PROSITE-ProRule" id="PRU00708"/>
    </source>
</evidence>
<evidence type="ECO:0000256" key="2">
    <source>
        <dbReference type="ARBA" id="ARBA00022737"/>
    </source>
</evidence>
<feature type="compositionally biased region" description="Polar residues" evidence="4">
    <location>
        <begin position="1"/>
        <end position="10"/>
    </location>
</feature>
<dbReference type="PANTHER" id="PTHR47447">
    <property type="entry name" value="OS03G0856100 PROTEIN"/>
    <property type="match status" value="1"/>
</dbReference>
<reference evidence="6 7" key="1">
    <citation type="journal article" date="2015" name="Genome Biol. Evol.">
        <title>Comparative Genomics of a Bacterivorous Green Alga Reveals Evolutionary Causalities and Consequences of Phago-Mixotrophic Mode of Nutrition.</title>
        <authorList>
            <person name="Burns J.A."/>
            <person name="Paasch A."/>
            <person name="Narechania A."/>
            <person name="Kim E."/>
        </authorList>
    </citation>
    <scope>NUCLEOTIDE SEQUENCE [LARGE SCALE GENOMIC DNA]</scope>
    <source>
        <strain evidence="6 7">PLY_AMNH</strain>
    </source>
</reference>
<dbReference type="Proteomes" id="UP001190700">
    <property type="component" value="Unassembled WGS sequence"/>
</dbReference>
<comment type="similarity">
    <text evidence="1">Belongs to the PPR family. P subfamily.</text>
</comment>
<sequence length="520" mass="55559">MRTTPLTCLSTARVGASSSKQKRAPKKDYRRGSQNDRYRRRKQSNEKASVVVKPLLERLEQEANLVSGAEVANVVQLVKNKPGGAAAIWELYSTAIREEVSLGPQVYGIAISAIGRGKGWDSFKRANAIFDEYTSSGGELDRYIVSAMITACATASEGEQAFEIWETARQQGIDMDIVILNALLNVCARTRQADRALALYEGGLAKGLTPDQVTLGTLLNALAKDGRAEEAHSLYLAGKGIGLRPNVYILGTLISAFATVGEPGRALEVYEEGQSCGVKPDEFMVNALINAFGRAGDADSAWKLYTEGCEAGLPLATNEVTVSALLCAFAHTRDVPRALSFFEEVSKQWPQGRPPPVCYLLLRDVAAQAGDVAAGQKVSEMMKLMRGAPGSSHADLAEPAAPGKGTDTTSAAPRRRGVRAFATFGCHGKVYRTENGDAEELLPESSAEHGLLAGAAQELVDDLLVGTAYTFHTNSVLMMRGDEAMKAAVLTGHAEKKALGALIRVNEKGTPLHGPPVCRP</sequence>
<organism evidence="6 7">
    <name type="scientific">Cymbomonas tetramitiformis</name>
    <dbReference type="NCBI Taxonomy" id="36881"/>
    <lineage>
        <taxon>Eukaryota</taxon>
        <taxon>Viridiplantae</taxon>
        <taxon>Chlorophyta</taxon>
        <taxon>Pyramimonadophyceae</taxon>
        <taxon>Pyramimonadales</taxon>
        <taxon>Pyramimonadaceae</taxon>
        <taxon>Cymbomonas</taxon>
    </lineage>
</organism>
<comment type="caution">
    <text evidence="6">The sequence shown here is derived from an EMBL/GenBank/DDBJ whole genome shotgun (WGS) entry which is preliminary data.</text>
</comment>